<accession>A0A7G1KFF4</accession>
<sequence>MLLEHRVLTTTQLAELAFPTIIKARRRLTLLHRYRVVDRFRPLRARGTAPGHWVLAPAGAAVVAAEAGIEVRELRYRHERALAIAHSLHLAHTVGVNQWFTALVTTPGHGRVLAWWSEGRSRGLWGDLVRPDAYGRYTHTGATLDFFLEFDLGTITLSSVAGKLAGYAELARSTGIVTPVLLWVPTTGRETTARRALLETWQTLPDPGAVPVATAAADLLDPTAEHPSPADRVWLSLDGHGGERLALHQLPASWPHLTPPPASIPQYSAPTTTSGPAVLDPPSPMPPCETGGS</sequence>
<dbReference type="RefSeq" id="WP_197986985.1">
    <property type="nucleotide sequence ID" value="NZ_AP023396.1"/>
</dbReference>
<dbReference type="Proteomes" id="UP000516173">
    <property type="component" value="Chromosome"/>
</dbReference>
<feature type="region of interest" description="Disordered" evidence="1">
    <location>
        <begin position="252"/>
        <end position="293"/>
    </location>
</feature>
<keyword evidence="3" id="KW-1185">Reference proteome</keyword>
<evidence type="ECO:0000256" key="1">
    <source>
        <dbReference type="SAM" id="MobiDB-lite"/>
    </source>
</evidence>
<dbReference type="Pfam" id="PF13814">
    <property type="entry name" value="Replic_Relax"/>
    <property type="match status" value="1"/>
</dbReference>
<organism evidence="2 3">
    <name type="scientific">Nocardia wallacei</name>
    <dbReference type="NCBI Taxonomy" id="480035"/>
    <lineage>
        <taxon>Bacteria</taxon>
        <taxon>Bacillati</taxon>
        <taxon>Actinomycetota</taxon>
        <taxon>Actinomycetes</taxon>
        <taxon>Mycobacteriales</taxon>
        <taxon>Nocardiaceae</taxon>
        <taxon>Nocardia</taxon>
    </lineage>
</organism>
<dbReference type="InterPro" id="IPR025855">
    <property type="entry name" value="Replic_Relax"/>
</dbReference>
<dbReference type="KEGG" id="nwl:NWFMUON74_16990"/>
<reference evidence="2 3" key="1">
    <citation type="submission" date="2020-08" db="EMBL/GenBank/DDBJ databases">
        <title>Genome Sequencing of Nocardia wallacei strain FMUON74 and assembly.</title>
        <authorList>
            <person name="Toyokawa M."/>
            <person name="Uesaka K."/>
        </authorList>
    </citation>
    <scope>NUCLEOTIDE SEQUENCE [LARGE SCALE GENOMIC DNA]</scope>
    <source>
        <strain evidence="2 3">FMUON74</strain>
    </source>
</reference>
<evidence type="ECO:0008006" key="4">
    <source>
        <dbReference type="Google" id="ProtNLM"/>
    </source>
</evidence>
<dbReference type="AlphaFoldDB" id="A0A7G1KFF4"/>
<proteinExistence type="predicted"/>
<protein>
    <recommendedName>
        <fullName evidence="4">Replication-relaxation</fullName>
    </recommendedName>
</protein>
<evidence type="ECO:0000313" key="3">
    <source>
        <dbReference type="Proteomes" id="UP000516173"/>
    </source>
</evidence>
<dbReference type="GeneID" id="80346281"/>
<gene>
    <name evidence="2" type="ORF">NWFMUON74_16990</name>
</gene>
<name>A0A7G1KFF4_9NOCA</name>
<feature type="compositionally biased region" description="Polar residues" evidence="1">
    <location>
        <begin position="265"/>
        <end position="275"/>
    </location>
</feature>
<evidence type="ECO:0000313" key="2">
    <source>
        <dbReference type="EMBL" id="BCK53927.1"/>
    </source>
</evidence>
<dbReference type="EMBL" id="AP023396">
    <property type="protein sequence ID" value="BCK53927.1"/>
    <property type="molecule type" value="Genomic_DNA"/>
</dbReference>